<reference evidence="4 5" key="1">
    <citation type="submission" date="2020-10" db="EMBL/GenBank/DDBJ databases">
        <title>Connecting structure to function with the recovery of over 1000 high-quality activated sludge metagenome-assembled genomes encoding full-length rRNA genes using long-read sequencing.</title>
        <authorList>
            <person name="Singleton C.M."/>
            <person name="Petriglieri F."/>
            <person name="Kristensen J.M."/>
            <person name="Kirkegaard R.H."/>
            <person name="Michaelsen T.Y."/>
            <person name="Andersen M.H."/>
            <person name="Karst S.M."/>
            <person name="Dueholm M.S."/>
            <person name="Nielsen P.H."/>
            <person name="Albertsen M."/>
        </authorList>
    </citation>
    <scope>NUCLEOTIDE SEQUENCE [LARGE SCALE GENOMIC DNA]</scope>
    <source>
        <strain evidence="4">Ribe_18-Q3-R11-54_MAXAC.273</strain>
    </source>
</reference>
<evidence type="ECO:0000259" key="3">
    <source>
        <dbReference type="PROSITE" id="PS51688"/>
    </source>
</evidence>
<dbReference type="Pfam" id="PF13884">
    <property type="entry name" value="Peptidase_S74"/>
    <property type="match status" value="1"/>
</dbReference>
<feature type="compositionally biased region" description="Polar residues" evidence="2">
    <location>
        <begin position="722"/>
        <end position="734"/>
    </location>
</feature>
<dbReference type="Gene3D" id="2.150.10.10">
    <property type="entry name" value="Serralysin-like metalloprotease, C-terminal"/>
    <property type="match status" value="1"/>
</dbReference>
<evidence type="ECO:0000313" key="4">
    <source>
        <dbReference type="EMBL" id="MBK9981296.1"/>
    </source>
</evidence>
<dbReference type="InterPro" id="IPR036388">
    <property type="entry name" value="WH-like_DNA-bd_sf"/>
</dbReference>
<dbReference type="Gene3D" id="1.10.10.10">
    <property type="entry name" value="Winged helix-like DNA-binding domain superfamily/Winged helix DNA-binding domain"/>
    <property type="match status" value="1"/>
</dbReference>
<proteinExistence type="predicted"/>
<evidence type="ECO:0000256" key="1">
    <source>
        <dbReference type="SAM" id="Coils"/>
    </source>
</evidence>
<feature type="region of interest" description="Disordered" evidence="2">
    <location>
        <begin position="715"/>
        <end position="734"/>
    </location>
</feature>
<organism evidence="4 5">
    <name type="scientific">Candidatus Opimibacter skivensis</name>
    <dbReference type="NCBI Taxonomy" id="2982028"/>
    <lineage>
        <taxon>Bacteria</taxon>
        <taxon>Pseudomonadati</taxon>
        <taxon>Bacteroidota</taxon>
        <taxon>Saprospiria</taxon>
        <taxon>Saprospirales</taxon>
        <taxon>Saprospiraceae</taxon>
        <taxon>Candidatus Opimibacter</taxon>
    </lineage>
</organism>
<name>A0A9D7XNS6_9BACT</name>
<dbReference type="Proteomes" id="UP000808337">
    <property type="component" value="Unassembled WGS sequence"/>
</dbReference>
<gene>
    <name evidence="4" type="ORF">IPP15_02530</name>
</gene>
<dbReference type="AlphaFoldDB" id="A0A9D7XNS6"/>
<dbReference type="PROSITE" id="PS51688">
    <property type="entry name" value="ICA"/>
    <property type="match status" value="1"/>
</dbReference>
<evidence type="ECO:0000256" key="2">
    <source>
        <dbReference type="SAM" id="MobiDB-lite"/>
    </source>
</evidence>
<protein>
    <submittedName>
        <fullName evidence="4">Tail fiber domain-containing protein</fullName>
    </submittedName>
</protein>
<comment type="caution">
    <text evidence="4">The sequence shown here is derived from an EMBL/GenBank/DDBJ whole genome shotgun (WGS) entry which is preliminary data.</text>
</comment>
<feature type="domain" description="Peptidase S74" evidence="3">
    <location>
        <begin position="768"/>
        <end position="895"/>
    </location>
</feature>
<dbReference type="InterPro" id="IPR030392">
    <property type="entry name" value="S74_ICA"/>
</dbReference>
<dbReference type="EMBL" id="JADKGY010000001">
    <property type="protein sequence ID" value="MBK9981296.1"/>
    <property type="molecule type" value="Genomic_DNA"/>
</dbReference>
<evidence type="ECO:0000313" key="5">
    <source>
        <dbReference type="Proteomes" id="UP000808337"/>
    </source>
</evidence>
<dbReference type="InterPro" id="IPR011049">
    <property type="entry name" value="Serralysin-like_metalloprot_C"/>
</dbReference>
<accession>A0A9D7XNS6</accession>
<sequence length="912" mass="96614">MHRIFMLNFRISKWIRIVLTVFSGLTFTSRISGQVSISTSGAPPHPSTIYEVKSTTRGLLIPRMTSFQRISINNPAAGLMVYDIPLKTYYYNSGTSWISLKQGIIAADADGDTRIWVEKNPNENMIRIDLEGTESLVLRRNVSGVTLVEPASTNCSIGDSTGLNITSGINNSLLGFKAGYEISTALSNTVMGHKALYATTSGNANVSIGSYSLFTNQVLKNLVAVGDSALYSNNGSLAIHNTAIGHAALVSNSEGHDNSFIGFRSGNSLHGNNNTGIGMHASYHNGSGDNSCVAGFEAGFTEGFADGMSICGTQAGYGGNFQSDAALLGAGAGVQNMDSWTVGGGFLALFNGCVWNQIAIGRESLYSMTSGEGCLGIGTYALHENTTGGRDIGIGDSVMYHSTSSFENTALGKNALRNNWNGKSNTILGINCIGNNQIVSSYSSNVCIGADVMSQGSGSHSNVGIGKNALFDSEADSQVAIGDEVLTYHGTIGSTAIGSQSLSNNQAQGCTALGSLALTSNGFADYCTAVGMNAMRESYSEDGFNTSFGAYSQLENYQGENMTSFGYSALRTSTAKEITGFGYYALSDVDTYTYGNAAFGYNALLSTSTGESNTAVGHEALSSNTFGTFNIGIGYLALTACTGSCDYNVAIGSKSLEHTTTGDINIGVGYNSLNANTTGDGNVAIGHSALSSSTTSNDNTAVGYQSLNSNTTGSYRTGIGRSANSSGSNYDNSTGVGDNADCTASDQVRIGDNTVTSIGGYDSWTNFSDRRIKKDIANTDIGLDFVLNLRPVTYQLDIKTIDDYFDSHYGERDEVSKDKSEALAMLHSGFIAQEVEADAHAHGYDFDGVDKPKNNDDFYGLRYDEFVMPLVNSIREQQQTIATNSDEIEKLKLETQQLLNKLEELEKISANK</sequence>
<feature type="coiled-coil region" evidence="1">
    <location>
        <begin position="874"/>
        <end position="908"/>
    </location>
</feature>
<keyword evidence="1" id="KW-0175">Coiled coil</keyword>